<dbReference type="OrthoDB" id="195555at2759"/>
<organism evidence="1 2">
    <name type="scientific">Chlamydomonas eustigma</name>
    <dbReference type="NCBI Taxonomy" id="1157962"/>
    <lineage>
        <taxon>Eukaryota</taxon>
        <taxon>Viridiplantae</taxon>
        <taxon>Chlorophyta</taxon>
        <taxon>core chlorophytes</taxon>
        <taxon>Chlorophyceae</taxon>
        <taxon>CS clade</taxon>
        <taxon>Chlamydomonadales</taxon>
        <taxon>Chlamydomonadaceae</taxon>
        <taxon>Chlamydomonas</taxon>
    </lineage>
</organism>
<name>A0A250WRA5_9CHLO</name>
<reference evidence="1 2" key="1">
    <citation type="submission" date="2017-08" db="EMBL/GenBank/DDBJ databases">
        <title>Acidophilic green algal genome provides insights into adaptation to an acidic environment.</title>
        <authorList>
            <person name="Hirooka S."/>
            <person name="Hirose Y."/>
            <person name="Kanesaki Y."/>
            <person name="Higuchi S."/>
            <person name="Fujiwara T."/>
            <person name="Onuma R."/>
            <person name="Era A."/>
            <person name="Ohbayashi R."/>
            <person name="Uzuka A."/>
            <person name="Nozaki H."/>
            <person name="Yoshikawa H."/>
            <person name="Miyagishima S.Y."/>
        </authorList>
    </citation>
    <scope>NUCLEOTIDE SEQUENCE [LARGE SCALE GENOMIC DNA]</scope>
    <source>
        <strain evidence="1 2">NIES-2499</strain>
    </source>
</reference>
<dbReference type="EMBL" id="BEGY01000002">
    <property type="protein sequence ID" value="GAX73080.1"/>
    <property type="molecule type" value="Genomic_DNA"/>
</dbReference>
<comment type="caution">
    <text evidence="1">The sequence shown here is derived from an EMBL/GenBank/DDBJ whole genome shotgun (WGS) entry which is preliminary data.</text>
</comment>
<proteinExistence type="predicted"/>
<protein>
    <submittedName>
        <fullName evidence="1">Uncharacterized protein</fullName>
    </submittedName>
</protein>
<evidence type="ECO:0000313" key="1">
    <source>
        <dbReference type="EMBL" id="GAX73080.1"/>
    </source>
</evidence>
<gene>
    <name evidence="1" type="ORF">CEUSTIGMA_g533.t1</name>
</gene>
<evidence type="ECO:0000313" key="2">
    <source>
        <dbReference type="Proteomes" id="UP000232323"/>
    </source>
</evidence>
<sequence length="244" mass="27555">MFSRWLFGTWDSQFTLTAYLDQIDGLTTEARLETGVEYMNNSPFEEVNIPLKWYSTLPDTIMNKVRVSAGLLPHDTIIQDRSFNVFEIMKLLNFGRVQKVLYNTRVNPDKASVVMNNDLPIKTWELQLLDIHVGNVASVEDFSTSEIVKAVPITSFRHSVTPQGMELEVLSKYQLVSEGVISAKLRIMARTPQGITAFFPYNSSRLLFAMDYDVTMMRREAPSEAPPMGASACVETPKGLTQCI</sequence>
<dbReference type="AlphaFoldDB" id="A0A250WRA5"/>
<dbReference type="Proteomes" id="UP000232323">
    <property type="component" value="Unassembled WGS sequence"/>
</dbReference>
<accession>A0A250WRA5</accession>
<keyword evidence="2" id="KW-1185">Reference proteome</keyword>